<dbReference type="Pfam" id="PF00201">
    <property type="entry name" value="UDPGT"/>
    <property type="match status" value="1"/>
</dbReference>
<protein>
    <recommendedName>
        <fullName evidence="4">Glycosyltransferase</fullName>
        <ecNumber evidence="4">2.4.1.-</ecNumber>
    </recommendedName>
</protein>
<dbReference type="PANTHER" id="PTHR11926:SF1392">
    <property type="entry name" value="GLYCOSYLTRANSFERASE"/>
    <property type="match status" value="1"/>
</dbReference>
<dbReference type="Gramene" id="Solyc03g078770.3.1">
    <property type="protein sequence ID" value="Solyc03g078770.3.1"/>
    <property type="gene ID" value="Solyc03g078770.3"/>
</dbReference>
<evidence type="ECO:0000313" key="5">
    <source>
        <dbReference type="EnsemblPlants" id="Solyc03g078770.3.1"/>
    </source>
</evidence>
<dbReference type="PROSITE" id="PS00375">
    <property type="entry name" value="UDPGT"/>
    <property type="match status" value="1"/>
</dbReference>
<comment type="similarity">
    <text evidence="1 3">Belongs to the UDP-glycosyltransferase family.</text>
</comment>
<reference evidence="5" key="1">
    <citation type="journal article" date="2012" name="Nature">
        <title>The tomato genome sequence provides insights into fleshy fruit evolution.</title>
        <authorList>
            <consortium name="Tomato Genome Consortium"/>
        </authorList>
    </citation>
    <scope>NUCLEOTIDE SEQUENCE [LARGE SCALE GENOMIC DNA]</scope>
    <source>
        <strain evidence="5">cv. Heinz 1706</strain>
    </source>
</reference>
<dbReference type="EnsemblPlants" id="Solyc03g078770.3.1">
    <property type="protein sequence ID" value="Solyc03g078770.3.1"/>
    <property type="gene ID" value="Solyc03g078770.3"/>
</dbReference>
<evidence type="ECO:0000313" key="6">
    <source>
        <dbReference type="Proteomes" id="UP000004994"/>
    </source>
</evidence>
<dbReference type="OMA" id="SEHYHER"/>
<dbReference type="PaxDb" id="4081-Solyc03g078770.2.1"/>
<dbReference type="InterPro" id="IPR035595">
    <property type="entry name" value="UDP_glycos_trans_CS"/>
</dbReference>
<accession>A0A3Q7FMB3</accession>
<dbReference type="EC" id="2.4.1.-" evidence="4"/>
<dbReference type="OrthoDB" id="5835829at2759"/>
<dbReference type="KEGG" id="sly:101259920"/>
<dbReference type="SUPFAM" id="SSF53756">
    <property type="entry name" value="UDP-Glycosyltransferase/glycogen phosphorylase"/>
    <property type="match status" value="1"/>
</dbReference>
<dbReference type="SMR" id="A0A3Q7FMB3"/>
<dbReference type="RefSeq" id="XP_004235055.1">
    <property type="nucleotide sequence ID" value="XM_004235007.5"/>
</dbReference>
<keyword evidence="6" id="KW-1185">Reference proteome</keyword>
<evidence type="ECO:0000256" key="2">
    <source>
        <dbReference type="ARBA" id="ARBA00022679"/>
    </source>
</evidence>
<dbReference type="AlphaFoldDB" id="A0A3Q7FMB3"/>
<organism evidence="5">
    <name type="scientific">Solanum lycopersicum</name>
    <name type="common">Tomato</name>
    <name type="synonym">Lycopersicon esculentum</name>
    <dbReference type="NCBI Taxonomy" id="4081"/>
    <lineage>
        <taxon>Eukaryota</taxon>
        <taxon>Viridiplantae</taxon>
        <taxon>Streptophyta</taxon>
        <taxon>Embryophyta</taxon>
        <taxon>Tracheophyta</taxon>
        <taxon>Spermatophyta</taxon>
        <taxon>Magnoliopsida</taxon>
        <taxon>eudicotyledons</taxon>
        <taxon>Gunneridae</taxon>
        <taxon>Pentapetalae</taxon>
        <taxon>asterids</taxon>
        <taxon>lamiids</taxon>
        <taxon>Solanales</taxon>
        <taxon>Solanaceae</taxon>
        <taxon>Solanoideae</taxon>
        <taxon>Solaneae</taxon>
        <taxon>Solanum</taxon>
        <taxon>Solanum subgen. Lycopersicon</taxon>
    </lineage>
</organism>
<evidence type="ECO:0000256" key="3">
    <source>
        <dbReference type="RuleBase" id="RU003718"/>
    </source>
</evidence>
<keyword evidence="3" id="KW-0328">Glycosyltransferase</keyword>
<dbReference type="GO" id="GO:0080044">
    <property type="term" value="F:quercetin 7-O-glucosyltransferase activity"/>
    <property type="evidence" value="ECO:0000318"/>
    <property type="project" value="GO_Central"/>
</dbReference>
<dbReference type="InParanoid" id="A0A3Q7FMB3"/>
<evidence type="ECO:0000256" key="1">
    <source>
        <dbReference type="ARBA" id="ARBA00009995"/>
    </source>
</evidence>
<dbReference type="GO" id="GO:0005737">
    <property type="term" value="C:cytoplasm"/>
    <property type="evidence" value="ECO:0000318"/>
    <property type="project" value="GO_Central"/>
</dbReference>
<proteinExistence type="inferred from homology"/>
<dbReference type="CDD" id="cd03784">
    <property type="entry name" value="GT1_Gtf-like"/>
    <property type="match status" value="1"/>
</dbReference>
<dbReference type="Proteomes" id="UP000004994">
    <property type="component" value="Chromosome 3"/>
</dbReference>
<dbReference type="PANTHER" id="PTHR11926">
    <property type="entry name" value="GLUCOSYL/GLUCURONOSYL TRANSFERASES"/>
    <property type="match status" value="1"/>
</dbReference>
<dbReference type="Gene3D" id="3.40.50.2000">
    <property type="entry name" value="Glycogen Phosphorylase B"/>
    <property type="match status" value="2"/>
</dbReference>
<evidence type="ECO:0000256" key="4">
    <source>
        <dbReference type="RuleBase" id="RU362057"/>
    </source>
</evidence>
<dbReference type="GeneID" id="101259920"/>
<reference evidence="5" key="2">
    <citation type="submission" date="2019-01" db="UniProtKB">
        <authorList>
            <consortium name="EnsemblPlants"/>
        </authorList>
    </citation>
    <scope>IDENTIFICATION</scope>
    <source>
        <strain evidence="5">cv. Heinz 1706</strain>
    </source>
</reference>
<dbReference type="STRING" id="4081.A0A3Q7FMB3"/>
<name>A0A3Q7FMB3_SOLLC</name>
<dbReference type="InterPro" id="IPR002213">
    <property type="entry name" value="UDP_glucos_trans"/>
</dbReference>
<dbReference type="FunFam" id="3.40.50.2000:FF:000040">
    <property type="entry name" value="UDP-glycosyltransferase 76C1"/>
    <property type="match status" value="1"/>
</dbReference>
<keyword evidence="2 3" id="KW-0808">Transferase</keyword>
<sequence>MDPSPHVIIFPFPAQGHVNSMLKLAQLLSLSNFQVTFLVTVDTHDRLLNHTDVLSRFGSEFHLQPLPHGISMDVMNTRDGLSILYDSLNKIAKPFLREFIAYSPVTTCLIADGILSMAGDVAEEINLPIIYFRTASASSFWSYFCMPDLIQVGELPLKENAKDLTLTKVKGMEDFLRGRDLPSFCQASDVTSPDFRIVMTETRQTPRARGLILNTFEDLEGPILSQIRTVCPNVYTIGPVHAHLKAKLVTKSTSSNSLWQEDESCMSWLDTQPPKSVIYVSFGSVAGLTKEELLEFWYGIVNSEQKFLWVMRPDLIIGQERKDEIPVELEQGTKARGYMADWVPQEKVLAHRAIGGFLTHSGWNSTLESIVEGVPMICWPRFADQQVNSRFVGEVWKMGLDIKDTCDRDIIAKSITDLMEKRNGEFSQRTENMASLAKKAVNEGGSSYINLDRLMQDIRSMIPPHKQT</sequence>
<dbReference type="GO" id="GO:0080043">
    <property type="term" value="F:quercetin 3-O-glucosyltransferase activity"/>
    <property type="evidence" value="ECO:0000318"/>
    <property type="project" value="GO_Central"/>
</dbReference>
<gene>
    <name evidence="5" type="primary">LOC101259920</name>
</gene>